<dbReference type="PANTHER" id="PTHR37943">
    <property type="entry name" value="PROTEIN VES"/>
    <property type="match status" value="1"/>
</dbReference>
<reference evidence="1 2" key="1">
    <citation type="submission" date="2023-11" db="EMBL/GenBank/DDBJ databases">
        <title>Genome sequence of Microbacterium rhizosphaerae KACC 19337.</title>
        <authorList>
            <person name="Choi H."/>
            <person name="Kim S."/>
            <person name="Kim Y."/>
            <person name="Kwon S.-W."/>
            <person name="Heo J."/>
        </authorList>
    </citation>
    <scope>NUCLEOTIDE SEQUENCE [LARGE SCALE GENOMIC DNA]</scope>
    <source>
        <strain evidence="1 2">KACC 19337</strain>
    </source>
</reference>
<accession>A0ABZ0SQB6</accession>
<dbReference type="Gene3D" id="2.60.120.10">
    <property type="entry name" value="Jelly Rolls"/>
    <property type="match status" value="1"/>
</dbReference>
<protein>
    <submittedName>
        <fullName evidence="1">HutD family protein</fullName>
    </submittedName>
</protein>
<dbReference type="SUPFAM" id="SSF51182">
    <property type="entry name" value="RmlC-like cupins"/>
    <property type="match status" value="1"/>
</dbReference>
<gene>
    <name evidence="1" type="ORF">SM116_01655</name>
</gene>
<proteinExistence type="predicted"/>
<dbReference type="RefSeq" id="WP_320942732.1">
    <property type="nucleotide sequence ID" value="NZ_BAABEU010000003.1"/>
</dbReference>
<dbReference type="InterPro" id="IPR014710">
    <property type="entry name" value="RmlC-like_jellyroll"/>
</dbReference>
<dbReference type="Proteomes" id="UP001323798">
    <property type="component" value="Chromosome"/>
</dbReference>
<dbReference type="InterPro" id="IPR011051">
    <property type="entry name" value="RmlC_Cupin_sf"/>
</dbReference>
<evidence type="ECO:0000313" key="2">
    <source>
        <dbReference type="Proteomes" id="UP001323798"/>
    </source>
</evidence>
<dbReference type="PANTHER" id="PTHR37943:SF1">
    <property type="entry name" value="PROTEIN VES"/>
    <property type="match status" value="1"/>
</dbReference>
<evidence type="ECO:0000313" key="1">
    <source>
        <dbReference type="EMBL" id="WPR90018.1"/>
    </source>
</evidence>
<dbReference type="InterPro" id="IPR010282">
    <property type="entry name" value="Uncharacterised_HutD/Ves"/>
</dbReference>
<sequence>MPILKRFADLPPTPWANGGGATTELVAFDESEGVGGPGARWRLSVADLEQPGTFSPLPGMRRTFVPVGGAVMLSVDDEQRECAECRPFQFEGDARTQLVALTGRCHAVNLMVDERSEWSPRLSRERSDDVIAAIALEDGEGWRRFDLLTEDADIPSALFVVRGDARAGRAGAGSPS</sequence>
<name>A0ABZ0SQB6_9MICO</name>
<dbReference type="EMBL" id="CP139368">
    <property type="protein sequence ID" value="WPR90018.1"/>
    <property type="molecule type" value="Genomic_DNA"/>
</dbReference>
<dbReference type="Pfam" id="PF05962">
    <property type="entry name" value="HutD"/>
    <property type="match status" value="1"/>
</dbReference>
<keyword evidence="2" id="KW-1185">Reference proteome</keyword>
<organism evidence="1 2">
    <name type="scientific">Microbacterium rhizosphaerae</name>
    <dbReference type="NCBI Taxonomy" id="1678237"/>
    <lineage>
        <taxon>Bacteria</taxon>
        <taxon>Bacillati</taxon>
        <taxon>Actinomycetota</taxon>
        <taxon>Actinomycetes</taxon>
        <taxon>Micrococcales</taxon>
        <taxon>Microbacteriaceae</taxon>
        <taxon>Microbacterium</taxon>
    </lineage>
</organism>